<feature type="region of interest" description="Disordered" evidence="3">
    <location>
        <begin position="525"/>
        <end position="560"/>
    </location>
</feature>
<evidence type="ECO:0000256" key="1">
    <source>
        <dbReference type="ARBA" id="ARBA00022676"/>
    </source>
</evidence>
<dbReference type="GO" id="GO:0016757">
    <property type="term" value="F:glycosyltransferase activity"/>
    <property type="evidence" value="ECO:0007669"/>
    <property type="project" value="UniProtKB-KW"/>
</dbReference>
<evidence type="ECO:0000313" key="7">
    <source>
        <dbReference type="Proteomes" id="UP000670475"/>
    </source>
</evidence>
<evidence type="ECO:0000256" key="2">
    <source>
        <dbReference type="ARBA" id="ARBA00022679"/>
    </source>
</evidence>
<dbReference type="InterPro" id="IPR028098">
    <property type="entry name" value="Glyco_trans_4-like_N"/>
</dbReference>
<proteinExistence type="predicted"/>
<dbReference type="InterPro" id="IPR050194">
    <property type="entry name" value="Glycosyltransferase_grp1"/>
</dbReference>
<dbReference type="PANTHER" id="PTHR45947">
    <property type="entry name" value="SULFOQUINOVOSYL TRANSFERASE SQD2"/>
    <property type="match status" value="1"/>
</dbReference>
<keyword evidence="2" id="KW-0808">Transferase</keyword>
<dbReference type="GO" id="GO:1901137">
    <property type="term" value="P:carbohydrate derivative biosynthetic process"/>
    <property type="evidence" value="ECO:0007669"/>
    <property type="project" value="UniProtKB-ARBA"/>
</dbReference>
<name>A0A940MCM8_9ACTN</name>
<evidence type="ECO:0000256" key="3">
    <source>
        <dbReference type="SAM" id="MobiDB-lite"/>
    </source>
</evidence>
<dbReference type="Pfam" id="PF13439">
    <property type="entry name" value="Glyco_transf_4"/>
    <property type="match status" value="1"/>
</dbReference>
<evidence type="ECO:0000313" key="6">
    <source>
        <dbReference type="EMBL" id="MBP0458458.1"/>
    </source>
</evidence>
<dbReference type="CDD" id="cd03801">
    <property type="entry name" value="GT4_PimA-like"/>
    <property type="match status" value="1"/>
</dbReference>
<dbReference type="PANTHER" id="PTHR45947:SF3">
    <property type="entry name" value="SULFOQUINOVOSYL TRANSFERASE SQD2"/>
    <property type="match status" value="1"/>
</dbReference>
<dbReference type="EMBL" id="JAGIQL010000042">
    <property type="protein sequence ID" value="MBP0458458.1"/>
    <property type="molecule type" value="Genomic_DNA"/>
</dbReference>
<evidence type="ECO:0000259" key="4">
    <source>
        <dbReference type="Pfam" id="PF00534"/>
    </source>
</evidence>
<dbReference type="RefSeq" id="WP_209340214.1">
    <property type="nucleotide sequence ID" value="NZ_JAGIQL010000042.1"/>
</dbReference>
<sequence>MSRHVVYLAFGTWRIRAARSHVERLVRGGDRVTLVTGDEVHWDPVVEEFGGWAQVDVVQVHPGRDRSFLQSARKVLTAGTGPLAAADVLVAGDAQALPLAWVLRHKYPDVEFVLEPDSGPTDPLPSSDLAVLTPWYPSPNNPFAGAFVQAMTAAVAEGTGSISVLHTEDWSGRAAPKLNDAIKIATSRMQRHPDLFPTRETPEGLLLRTPVPLVHRKDYAPWVAAQAAAMRHALPGGVIDAPVVHAHTGIYGGALALRLARPDARIVVTEHASFLGKVFAQPAALKIYGEVLERADAFLCVSDHLKQQIAARFPEHAGKLRVVPNVIDFSRFTPGPVRSPELRRWLYLGRLLAGKGVEPLLEAFALVAENDPEVTLTMVGSGTLERKLRERGEELGLGDRFRILPPVSPDEVNDLMHGYDLLVHASRVETFGMTILEAVAAGLPVLAARSRGPQETLAGIEDQVGALFEISDDPQVIVDGYLRLRERSSAFDLTAARTVLESRYGPGAVGRQLLDVYAGREPAPLPAVPQAASDERPAEEPVPRQSAASRPAVPPGEPRGRAVLLALSPTKPRRVVDFAAHLLDRGVDVCLVTARQSVWKSSGLDARVPVVSVEAAEKRLAVPRGERFLVYRVPRSVLGRVRRVAGGRSLGSELAVASLQRAHKKGADAFHKKVFNRGYRQFRPHLLARVTRRAALPELRLDLTDHVFVCDIESTVTGWTWAKAHPQLTVTTHLDRTLYS</sequence>
<feature type="domain" description="Glycosyl transferase family 1" evidence="4">
    <location>
        <begin position="345"/>
        <end position="480"/>
    </location>
</feature>
<comment type="caution">
    <text evidence="6">The sequence shown here is derived from an EMBL/GenBank/DDBJ whole genome shotgun (WGS) entry which is preliminary data.</text>
</comment>
<dbReference type="InterPro" id="IPR001296">
    <property type="entry name" value="Glyco_trans_1"/>
</dbReference>
<accession>A0A940MCM8</accession>
<organism evidence="6 7">
    <name type="scientific">Streptomyces montanisoli</name>
    <dbReference type="NCBI Taxonomy" id="2798581"/>
    <lineage>
        <taxon>Bacteria</taxon>
        <taxon>Bacillati</taxon>
        <taxon>Actinomycetota</taxon>
        <taxon>Actinomycetes</taxon>
        <taxon>Kitasatosporales</taxon>
        <taxon>Streptomycetaceae</taxon>
        <taxon>Streptomyces</taxon>
    </lineage>
</organism>
<dbReference type="Proteomes" id="UP000670475">
    <property type="component" value="Unassembled WGS sequence"/>
</dbReference>
<evidence type="ECO:0000259" key="5">
    <source>
        <dbReference type="Pfam" id="PF13439"/>
    </source>
</evidence>
<protein>
    <submittedName>
        <fullName evidence="6">Glycosyltransferase family 4 protein</fullName>
    </submittedName>
</protein>
<gene>
    <name evidence="6" type="ORF">JFN87_13225</name>
</gene>
<keyword evidence="7" id="KW-1185">Reference proteome</keyword>
<dbReference type="Pfam" id="PF00534">
    <property type="entry name" value="Glycos_transf_1"/>
    <property type="match status" value="1"/>
</dbReference>
<dbReference type="SUPFAM" id="SSF53756">
    <property type="entry name" value="UDP-Glycosyltransferase/glycogen phosphorylase"/>
    <property type="match status" value="1"/>
</dbReference>
<reference evidence="6" key="1">
    <citation type="submission" date="2021-03" db="EMBL/GenBank/DDBJ databases">
        <title>Whole genome sequence of Streptomyces bomunensis MMS17-BM035.</title>
        <authorList>
            <person name="Lee J.H."/>
        </authorList>
    </citation>
    <scope>NUCLEOTIDE SEQUENCE</scope>
    <source>
        <strain evidence="6">MMS17-BM035</strain>
    </source>
</reference>
<dbReference type="Gene3D" id="3.40.50.2000">
    <property type="entry name" value="Glycogen Phosphorylase B"/>
    <property type="match status" value="2"/>
</dbReference>
<dbReference type="AlphaFoldDB" id="A0A940MCM8"/>
<feature type="domain" description="Glycosyltransferase subfamily 4-like N-terminal" evidence="5">
    <location>
        <begin position="208"/>
        <end position="331"/>
    </location>
</feature>
<feature type="compositionally biased region" description="Basic and acidic residues" evidence="3">
    <location>
        <begin position="533"/>
        <end position="542"/>
    </location>
</feature>
<keyword evidence="1" id="KW-0328">Glycosyltransferase</keyword>